<dbReference type="GO" id="GO:0042277">
    <property type="term" value="F:peptide binding"/>
    <property type="evidence" value="ECO:0007669"/>
    <property type="project" value="TreeGrafter"/>
</dbReference>
<dbReference type="InterPro" id="IPR012778">
    <property type="entry name" value="Pept_M1_aminopeptidase"/>
</dbReference>
<evidence type="ECO:0000259" key="15">
    <source>
        <dbReference type="Pfam" id="PF11838"/>
    </source>
</evidence>
<dbReference type="InterPro" id="IPR014782">
    <property type="entry name" value="Peptidase_M1_dom"/>
</dbReference>
<dbReference type="Pfam" id="PF01433">
    <property type="entry name" value="Peptidase_M1"/>
    <property type="match status" value="1"/>
</dbReference>
<dbReference type="EMBL" id="QREH01000001">
    <property type="protein sequence ID" value="REE03082.1"/>
    <property type="molecule type" value="Genomic_DNA"/>
</dbReference>
<dbReference type="InterPro" id="IPR027268">
    <property type="entry name" value="Peptidase_M4/M1_CTD_sf"/>
</dbReference>
<organism evidence="17 18">
    <name type="scientific">Citricoccus muralis</name>
    <dbReference type="NCBI Taxonomy" id="169134"/>
    <lineage>
        <taxon>Bacteria</taxon>
        <taxon>Bacillati</taxon>
        <taxon>Actinomycetota</taxon>
        <taxon>Actinomycetes</taxon>
        <taxon>Micrococcales</taxon>
        <taxon>Micrococcaceae</taxon>
        <taxon>Citricoccus</taxon>
    </lineage>
</organism>
<feature type="domain" description="Aminopeptidase N-like N-terminal" evidence="16">
    <location>
        <begin position="125"/>
        <end position="229"/>
    </location>
</feature>
<evidence type="ECO:0000256" key="1">
    <source>
        <dbReference type="ARBA" id="ARBA00000098"/>
    </source>
</evidence>
<evidence type="ECO:0000256" key="7">
    <source>
        <dbReference type="ARBA" id="ARBA00022670"/>
    </source>
</evidence>
<dbReference type="Gene3D" id="2.60.40.1730">
    <property type="entry name" value="tricorn interacting facor f3 domain"/>
    <property type="match status" value="1"/>
</dbReference>
<dbReference type="GO" id="GO:0016020">
    <property type="term" value="C:membrane"/>
    <property type="evidence" value="ECO:0007669"/>
    <property type="project" value="TreeGrafter"/>
</dbReference>
<dbReference type="AlphaFoldDB" id="A0A3D9LAD4"/>
<feature type="domain" description="ERAP1-like C-terminal" evidence="15">
    <location>
        <begin position="570"/>
        <end position="909"/>
    </location>
</feature>
<keyword evidence="9" id="KW-0378">Hydrolase</keyword>
<dbReference type="InterPro" id="IPR001930">
    <property type="entry name" value="Peptidase_M1"/>
</dbReference>
<dbReference type="PRINTS" id="PR00756">
    <property type="entry name" value="ALADIPTASE"/>
</dbReference>
<accession>A0A3D9LAD4</accession>
<evidence type="ECO:0000256" key="4">
    <source>
        <dbReference type="ARBA" id="ARBA00012564"/>
    </source>
</evidence>
<dbReference type="PANTHER" id="PTHR11533">
    <property type="entry name" value="PROTEASE M1 ZINC METALLOPROTEASE"/>
    <property type="match status" value="1"/>
</dbReference>
<evidence type="ECO:0000313" key="17">
    <source>
        <dbReference type="EMBL" id="REE03082.1"/>
    </source>
</evidence>
<keyword evidence="6 17" id="KW-0031">Aminopeptidase</keyword>
<keyword evidence="11" id="KW-0482">Metalloprotease</keyword>
<dbReference type="FunFam" id="1.10.390.10:FF:000004">
    <property type="entry name" value="Aminopeptidase N"/>
    <property type="match status" value="1"/>
</dbReference>
<dbReference type="InterPro" id="IPR045357">
    <property type="entry name" value="Aminopeptidase_N-like_N"/>
</dbReference>
<evidence type="ECO:0000259" key="14">
    <source>
        <dbReference type="Pfam" id="PF01433"/>
    </source>
</evidence>
<keyword evidence="10" id="KW-0862">Zinc</keyword>
<dbReference type="InterPro" id="IPR042097">
    <property type="entry name" value="Aminopeptidase_N-like_N_sf"/>
</dbReference>
<feature type="domain" description="Peptidase M1 membrane alanine aminopeptidase" evidence="14">
    <location>
        <begin position="278"/>
        <end position="488"/>
    </location>
</feature>
<evidence type="ECO:0000256" key="9">
    <source>
        <dbReference type="ARBA" id="ARBA00022801"/>
    </source>
</evidence>
<proteinExistence type="inferred from homology"/>
<dbReference type="GO" id="GO:0008270">
    <property type="term" value="F:zinc ion binding"/>
    <property type="evidence" value="ECO:0007669"/>
    <property type="project" value="InterPro"/>
</dbReference>
<evidence type="ECO:0000256" key="2">
    <source>
        <dbReference type="ARBA" id="ARBA00001947"/>
    </source>
</evidence>
<keyword evidence="18" id="KW-1185">Reference proteome</keyword>
<dbReference type="GO" id="GO:0005737">
    <property type="term" value="C:cytoplasm"/>
    <property type="evidence" value="ECO:0007669"/>
    <property type="project" value="TreeGrafter"/>
</dbReference>
<evidence type="ECO:0000256" key="6">
    <source>
        <dbReference type="ARBA" id="ARBA00022438"/>
    </source>
</evidence>
<evidence type="ECO:0000313" key="18">
    <source>
        <dbReference type="Proteomes" id="UP000256727"/>
    </source>
</evidence>
<dbReference type="GO" id="GO:0006508">
    <property type="term" value="P:proteolysis"/>
    <property type="evidence" value="ECO:0007669"/>
    <property type="project" value="UniProtKB-KW"/>
</dbReference>
<dbReference type="SUPFAM" id="SSF63737">
    <property type="entry name" value="Leukotriene A4 hydrolase N-terminal domain"/>
    <property type="match status" value="1"/>
</dbReference>
<dbReference type="Pfam" id="PF17900">
    <property type="entry name" value="Peptidase_M1_N"/>
    <property type="match status" value="1"/>
</dbReference>
<dbReference type="GO" id="GO:0043171">
    <property type="term" value="P:peptide catabolic process"/>
    <property type="evidence" value="ECO:0007669"/>
    <property type="project" value="TreeGrafter"/>
</dbReference>
<reference evidence="17 18" key="1">
    <citation type="submission" date="2018-07" db="EMBL/GenBank/DDBJ databases">
        <title>Sequencing the genomes of 1000 actinobacteria strains.</title>
        <authorList>
            <person name="Klenk H.-P."/>
        </authorList>
    </citation>
    <scope>NUCLEOTIDE SEQUENCE [LARGE SCALE GENOMIC DNA]</scope>
    <source>
        <strain evidence="17 18">DSM 14442</strain>
    </source>
</reference>
<dbReference type="Proteomes" id="UP000256727">
    <property type="component" value="Unassembled WGS sequence"/>
</dbReference>
<dbReference type="Pfam" id="PF11838">
    <property type="entry name" value="ERAP1_C"/>
    <property type="match status" value="1"/>
</dbReference>
<dbReference type="RefSeq" id="WP_245952081.1">
    <property type="nucleotide sequence ID" value="NZ_QREH01000001.1"/>
</dbReference>
<evidence type="ECO:0000256" key="3">
    <source>
        <dbReference type="ARBA" id="ARBA00010136"/>
    </source>
</evidence>
<dbReference type="EC" id="3.4.11.2" evidence="4"/>
<dbReference type="GO" id="GO:0070006">
    <property type="term" value="F:metalloaminopeptidase activity"/>
    <property type="evidence" value="ECO:0007669"/>
    <property type="project" value="TreeGrafter"/>
</dbReference>
<dbReference type="CDD" id="cd09602">
    <property type="entry name" value="M1_APN"/>
    <property type="match status" value="1"/>
</dbReference>
<evidence type="ECO:0000256" key="11">
    <source>
        <dbReference type="ARBA" id="ARBA00023049"/>
    </source>
</evidence>
<dbReference type="InterPro" id="IPR050344">
    <property type="entry name" value="Peptidase_M1_aminopeptidases"/>
</dbReference>
<dbReference type="GO" id="GO:0016285">
    <property type="term" value="F:alanyl aminopeptidase activity"/>
    <property type="evidence" value="ECO:0007669"/>
    <property type="project" value="UniProtKB-EC"/>
</dbReference>
<dbReference type="GO" id="GO:0005615">
    <property type="term" value="C:extracellular space"/>
    <property type="evidence" value="ECO:0007669"/>
    <property type="project" value="TreeGrafter"/>
</dbReference>
<dbReference type="PANTHER" id="PTHR11533:SF174">
    <property type="entry name" value="PUROMYCIN-SENSITIVE AMINOPEPTIDASE-RELATED"/>
    <property type="match status" value="1"/>
</dbReference>
<dbReference type="InterPro" id="IPR024571">
    <property type="entry name" value="ERAP1-like_C_dom"/>
</dbReference>
<gene>
    <name evidence="17" type="ORF">C8E99_0882</name>
</gene>
<keyword evidence="8" id="KW-0479">Metal-binding</keyword>
<evidence type="ECO:0000256" key="10">
    <source>
        <dbReference type="ARBA" id="ARBA00022833"/>
    </source>
</evidence>
<comment type="cofactor">
    <cofactor evidence="2">
        <name>Zn(2+)</name>
        <dbReference type="ChEBI" id="CHEBI:29105"/>
    </cofactor>
</comment>
<evidence type="ECO:0000259" key="16">
    <source>
        <dbReference type="Pfam" id="PF17900"/>
    </source>
</evidence>
<name>A0A3D9LAD4_9MICC</name>
<comment type="catalytic activity">
    <reaction evidence="1">
        <text>Release of an N-terminal amino acid, Xaa-|-Yaa- from a peptide, amide or arylamide. Xaa is preferably Ala, but may be most amino acids including Pro (slow action). When a terminal hydrophobic residue is followed by a prolyl residue, the two may be released as an intact Xaa-Pro dipeptide.</text>
        <dbReference type="EC" id="3.4.11.2"/>
    </reaction>
</comment>
<dbReference type="NCBIfam" id="TIGR02412">
    <property type="entry name" value="pepN_strep_liv"/>
    <property type="match status" value="1"/>
</dbReference>
<comment type="caution">
    <text evidence="17">The sequence shown here is derived from an EMBL/GenBank/DDBJ whole genome shotgun (WGS) entry which is preliminary data.</text>
</comment>
<evidence type="ECO:0000256" key="8">
    <source>
        <dbReference type="ARBA" id="ARBA00022723"/>
    </source>
</evidence>
<protein>
    <recommendedName>
        <fullName evidence="5">Aminopeptidase N</fullName>
        <ecNumber evidence="4">3.4.11.2</ecNumber>
    </recommendedName>
    <alternativeName>
        <fullName evidence="12">Alanine aminopeptidase</fullName>
    </alternativeName>
    <alternativeName>
        <fullName evidence="13">Lysyl aminopeptidase</fullName>
    </alternativeName>
</protein>
<keyword evidence="7" id="KW-0645">Protease</keyword>
<evidence type="ECO:0000256" key="13">
    <source>
        <dbReference type="ARBA" id="ARBA00031533"/>
    </source>
</evidence>
<comment type="similarity">
    <text evidence="3">Belongs to the peptidase M1 family.</text>
</comment>
<evidence type="ECO:0000256" key="12">
    <source>
        <dbReference type="ARBA" id="ARBA00029811"/>
    </source>
</evidence>
<dbReference type="SUPFAM" id="SSF55486">
    <property type="entry name" value="Metalloproteases ('zincins'), catalytic domain"/>
    <property type="match status" value="1"/>
</dbReference>
<sequence length="921" mass="99659">MVIDNTLDAPVADALPTFLDRTNLTRYEAFARSNQVITREYDVHIDVSTALDPAASGYRSTTTLTFSCVSPGTWTFLDFINDGVESVVLNGRTLDPARVAGRARILLEDLAAENEVTVIGTALYSTSGEGLHRFVDPADGQTYLYTQYEPADARRVFANFEQPDLKARFTFHLTGPGHWVLASNQPETARQPAVVAANSVADSAADGVARACNLVTVDFAPTPPLSTYLTTLLAGPYATWADRWAGHPASGAPEVPLALYCRASMAASLDAERLFATTRAGLDFFHDLFGVPYLWGKYGQAFVPEYNLGAMENPGLVTFTEDYVFTSQATAAQYEARATTIMHEMAHMWFGDLVTMRWWDDLWLKESFADYMGTLAVAEATEFTGAWTTFANRRKGWAYVQDQYPTTHPIVADITDLEAARQNFDGITYAKGASVLKQLVAFVGRDAFMTASRQYFARHAWGNASLADFVDALAEASGRDLEEWVDTWLHTRGVPELSVADGRLHHRGTDPVTGAEVLRPHVLKVGRYSPDDVGRLVRTGTVDVDVQSGRAGTSTRVVLPAPGDSEEVQLVLPNDEDLTYAKIRLDEASLHAVLRYPVGNDLACATVWAALWNMTRDAILPAAQFVDAVCRLSGLMADAGLYGRVLEQALSAVSRYVPQPDRPAVRSRLGAALADALQTTGAGSDRQRSAVRTLARLVRGTRDEGATAAEEPLVAVLQALVASGPEAARDHAVVAPGLDVDAEVRWAAWQGLAALGLASLDELQAALQADVTAANAVRHRMASAAIPEAPVRGAAWEAVMTGRTADGQALSNDHLSATAAGFTASRRDLAAPFTGRFWPELEDIWSSRSNGLASRTIIGLFPSAQDALPGTPDDQQLHPVVLAANAWLQDHPDSPRALRRLVIEETDDVLRALRAQAASRP</sequence>
<evidence type="ECO:0000256" key="5">
    <source>
        <dbReference type="ARBA" id="ARBA00015611"/>
    </source>
</evidence>
<dbReference type="Gene3D" id="1.10.390.10">
    <property type="entry name" value="Neutral Protease Domain 2"/>
    <property type="match status" value="1"/>
</dbReference>